<dbReference type="RefSeq" id="WP_083652971.1">
    <property type="nucleotide sequence ID" value="NZ_MSTI01000028.1"/>
</dbReference>
<comment type="caution">
    <text evidence="10">The sequence shown here is derived from an EMBL/GenBank/DDBJ whole genome shotgun (WGS) entry which is preliminary data.</text>
</comment>
<dbReference type="eggNOG" id="COG0395">
    <property type="taxonomic scope" value="Bacteria"/>
</dbReference>
<feature type="region of interest" description="Disordered" evidence="8">
    <location>
        <begin position="1"/>
        <end position="29"/>
    </location>
</feature>
<dbReference type="GO" id="GO:0005886">
    <property type="term" value="C:plasma membrane"/>
    <property type="evidence" value="ECO:0007669"/>
    <property type="project" value="UniProtKB-SubCell"/>
</dbReference>
<keyword evidence="6 7" id="KW-0472">Membrane</keyword>
<feature type="transmembrane region" description="Helical" evidence="7">
    <location>
        <begin position="96"/>
        <end position="119"/>
    </location>
</feature>
<evidence type="ECO:0000256" key="6">
    <source>
        <dbReference type="ARBA" id="ARBA00023136"/>
    </source>
</evidence>
<evidence type="ECO:0000256" key="7">
    <source>
        <dbReference type="RuleBase" id="RU363032"/>
    </source>
</evidence>
<dbReference type="InterPro" id="IPR035906">
    <property type="entry name" value="MetI-like_sf"/>
</dbReference>
<keyword evidence="2 7" id="KW-0813">Transport</keyword>
<accession>A0A1U7P345</accession>
<feature type="transmembrane region" description="Helical" evidence="7">
    <location>
        <begin position="32"/>
        <end position="54"/>
    </location>
</feature>
<dbReference type="Proteomes" id="UP000186607">
    <property type="component" value="Unassembled WGS sequence"/>
</dbReference>
<dbReference type="EMBL" id="MSTI01000028">
    <property type="protein sequence ID" value="OLV19580.1"/>
    <property type="molecule type" value="Genomic_DNA"/>
</dbReference>
<dbReference type="CDD" id="cd06261">
    <property type="entry name" value="TM_PBP2"/>
    <property type="match status" value="1"/>
</dbReference>
<feature type="transmembrane region" description="Helical" evidence="7">
    <location>
        <begin position="159"/>
        <end position="177"/>
    </location>
</feature>
<dbReference type="InterPro" id="IPR000515">
    <property type="entry name" value="MetI-like"/>
</dbReference>
<evidence type="ECO:0000256" key="4">
    <source>
        <dbReference type="ARBA" id="ARBA00022692"/>
    </source>
</evidence>
<comment type="similarity">
    <text evidence="7">Belongs to the binding-protein-dependent transport system permease family.</text>
</comment>
<dbReference type="SUPFAM" id="SSF161098">
    <property type="entry name" value="MetI-like"/>
    <property type="match status" value="1"/>
</dbReference>
<keyword evidence="4 7" id="KW-0812">Transmembrane</keyword>
<evidence type="ECO:0000256" key="2">
    <source>
        <dbReference type="ARBA" id="ARBA00022448"/>
    </source>
</evidence>
<evidence type="ECO:0000256" key="1">
    <source>
        <dbReference type="ARBA" id="ARBA00004651"/>
    </source>
</evidence>
<dbReference type="GO" id="GO:0055085">
    <property type="term" value="P:transmembrane transport"/>
    <property type="evidence" value="ECO:0007669"/>
    <property type="project" value="InterPro"/>
</dbReference>
<proteinExistence type="inferred from homology"/>
<sequence>MADNTGAVKTGSIAPQTGKTGKRGPGRQGPSWPTHLALIVAVLIISTPLIFALIKSTQASSQVISPNMLPGTSFVDNLSSIWVEAKLGRYMLNSTIVAISVTTGKTILALMAALAFVYFRFPLKGAAFTLVLLSLMLPTEVLIIALFDFVSRDLKWANTFAAIIVPFLASATGTFLFRQHFLNIPTSLADAARIDGCGPLRYLTRILIPMSWNTIGALAVIQFVYAWDQYIWPLVIVQQDDKQVVQVGLRKLIEVGGQTDWGAVMAGAIITMLPPLIVFTLLQEQFSRGFALSEDK</sequence>
<name>A0A1U7P345_9DEIO</name>
<gene>
    <name evidence="10" type="ORF">BOO71_0002479</name>
</gene>
<dbReference type="STRING" id="249408.BOO71_0002479"/>
<protein>
    <submittedName>
        <fullName evidence="10">Glycerol-3-phosphate ABC transporter, permease protein UgpE</fullName>
    </submittedName>
</protein>
<evidence type="ECO:0000313" key="10">
    <source>
        <dbReference type="EMBL" id="OLV19580.1"/>
    </source>
</evidence>
<keyword evidence="3" id="KW-1003">Cell membrane</keyword>
<dbReference type="OrthoDB" id="9787837at2"/>
<feature type="transmembrane region" description="Helical" evidence="7">
    <location>
        <begin position="261"/>
        <end position="282"/>
    </location>
</feature>
<keyword evidence="11" id="KW-1185">Reference proteome</keyword>
<evidence type="ECO:0000313" key="11">
    <source>
        <dbReference type="Proteomes" id="UP000186607"/>
    </source>
</evidence>
<dbReference type="PANTHER" id="PTHR43744">
    <property type="entry name" value="ABC TRANSPORTER PERMEASE PROTEIN MG189-RELATED-RELATED"/>
    <property type="match status" value="1"/>
</dbReference>
<dbReference type="Gene3D" id="1.10.3720.10">
    <property type="entry name" value="MetI-like"/>
    <property type="match status" value="1"/>
</dbReference>
<dbReference type="Pfam" id="PF00528">
    <property type="entry name" value="BPD_transp_1"/>
    <property type="match status" value="1"/>
</dbReference>
<dbReference type="PROSITE" id="PS50928">
    <property type="entry name" value="ABC_TM1"/>
    <property type="match status" value="1"/>
</dbReference>
<keyword evidence="5 7" id="KW-1133">Transmembrane helix</keyword>
<organism evidence="10 11">
    <name type="scientific">Deinococcus marmoris</name>
    <dbReference type="NCBI Taxonomy" id="249408"/>
    <lineage>
        <taxon>Bacteria</taxon>
        <taxon>Thermotogati</taxon>
        <taxon>Deinococcota</taxon>
        <taxon>Deinococci</taxon>
        <taxon>Deinococcales</taxon>
        <taxon>Deinococcaceae</taxon>
        <taxon>Deinococcus</taxon>
    </lineage>
</organism>
<dbReference type="AlphaFoldDB" id="A0A1U7P345"/>
<reference evidence="10 11" key="1">
    <citation type="submission" date="2017-01" db="EMBL/GenBank/DDBJ databases">
        <title>Genome Analysis of Deinococcus marmoris KOPRI26562.</title>
        <authorList>
            <person name="Kim J.H."/>
            <person name="Oh H.-M."/>
        </authorList>
    </citation>
    <scope>NUCLEOTIDE SEQUENCE [LARGE SCALE GENOMIC DNA]</scope>
    <source>
        <strain evidence="10 11">KOPRI26562</strain>
    </source>
</reference>
<feature type="transmembrane region" description="Helical" evidence="7">
    <location>
        <begin position="125"/>
        <end position="147"/>
    </location>
</feature>
<evidence type="ECO:0000259" key="9">
    <source>
        <dbReference type="PROSITE" id="PS50928"/>
    </source>
</evidence>
<comment type="subcellular location">
    <subcellularLocation>
        <location evidence="1 7">Cell membrane</location>
        <topology evidence="1 7">Multi-pass membrane protein</topology>
    </subcellularLocation>
</comment>
<evidence type="ECO:0000256" key="3">
    <source>
        <dbReference type="ARBA" id="ARBA00022475"/>
    </source>
</evidence>
<feature type="domain" description="ABC transmembrane type-1" evidence="9">
    <location>
        <begin position="91"/>
        <end position="282"/>
    </location>
</feature>
<dbReference type="PANTHER" id="PTHR43744:SF8">
    <property type="entry name" value="SN-GLYCEROL-3-PHOSPHATE TRANSPORT SYSTEM PERMEASE PROTEIN UGPE"/>
    <property type="match status" value="1"/>
</dbReference>
<evidence type="ECO:0000256" key="8">
    <source>
        <dbReference type="SAM" id="MobiDB-lite"/>
    </source>
</evidence>
<evidence type="ECO:0000256" key="5">
    <source>
        <dbReference type="ARBA" id="ARBA00022989"/>
    </source>
</evidence>